<protein>
    <submittedName>
        <fullName evidence="2">Transposase</fullName>
    </submittedName>
</protein>
<proteinExistence type="predicted"/>
<evidence type="ECO:0000313" key="3">
    <source>
        <dbReference type="Proteomes" id="UP000591537"/>
    </source>
</evidence>
<sequence length="268" mass="29875">MRYPDGGGLTAKQRARREQVRFEAAQLFVQGVTPPQVARRLRVSRKSAYAWHARWRDGGVAALQSKGPSGRPSRMTPDWRAWLAAELEKGPAAHGWVEDQRWTLARVATVIARRFHCPFQFGADLAHPAPDGLHRAGPGAPGGRTRRGRRDRLDQGDLAPGGKTVRDQDAWLCFADESGQMLRPPKARTWSRRGHTPLVRARAAGSGRISLAGLVCRKAGRRTRLIFRMLVHHSRKGEKKGFREKDFASLLDAAHQQLGGNIVLVWDN</sequence>
<evidence type="ECO:0000313" key="2">
    <source>
        <dbReference type="EMBL" id="MBB6079448.1"/>
    </source>
</evidence>
<dbReference type="InterPro" id="IPR009057">
    <property type="entry name" value="Homeodomain-like_sf"/>
</dbReference>
<dbReference type="Proteomes" id="UP000591537">
    <property type="component" value="Unassembled WGS sequence"/>
</dbReference>
<feature type="region of interest" description="Disordered" evidence="1">
    <location>
        <begin position="128"/>
        <end position="164"/>
    </location>
</feature>
<reference evidence="2 3" key="1">
    <citation type="submission" date="2020-08" db="EMBL/GenBank/DDBJ databases">
        <title>Genomic Encyclopedia of Type Strains, Phase IV (KMG-IV): sequencing the most valuable type-strain genomes for metagenomic binning, comparative biology and taxonomic classification.</title>
        <authorList>
            <person name="Goeker M."/>
        </authorList>
    </citation>
    <scope>NUCLEOTIDE SEQUENCE [LARGE SCALE GENOMIC DNA]</scope>
    <source>
        <strain evidence="2 3">DSM 43350</strain>
    </source>
</reference>
<organism evidence="2 3">
    <name type="scientific">Streptomyces paradoxus</name>
    <dbReference type="NCBI Taxonomy" id="66375"/>
    <lineage>
        <taxon>Bacteria</taxon>
        <taxon>Bacillati</taxon>
        <taxon>Actinomycetota</taxon>
        <taxon>Actinomycetes</taxon>
        <taxon>Kitasatosporales</taxon>
        <taxon>Streptomycetaceae</taxon>
        <taxon>Streptomyces</taxon>
    </lineage>
</organism>
<keyword evidence="3" id="KW-1185">Reference proteome</keyword>
<accession>A0A7W9TEW9</accession>
<comment type="caution">
    <text evidence="2">The sequence shown here is derived from an EMBL/GenBank/DDBJ whole genome shotgun (WGS) entry which is preliminary data.</text>
</comment>
<dbReference type="EMBL" id="JACHGV010000008">
    <property type="protein sequence ID" value="MBB6079448.1"/>
    <property type="molecule type" value="Genomic_DNA"/>
</dbReference>
<name>A0A7W9TEW9_9ACTN</name>
<dbReference type="AlphaFoldDB" id="A0A7W9TEW9"/>
<dbReference type="Pfam" id="PF13384">
    <property type="entry name" value="HTH_23"/>
    <property type="match status" value="1"/>
</dbReference>
<evidence type="ECO:0000256" key="1">
    <source>
        <dbReference type="SAM" id="MobiDB-lite"/>
    </source>
</evidence>
<dbReference type="SUPFAM" id="SSF46689">
    <property type="entry name" value="Homeodomain-like"/>
    <property type="match status" value="1"/>
</dbReference>
<gene>
    <name evidence="2" type="ORF">HNR57_005391</name>
</gene>